<gene>
    <name evidence="1" type="ORF">FBF48_10735</name>
</gene>
<comment type="caution">
    <text evidence="1">The sequence shown here is derived from an EMBL/GenBank/DDBJ whole genome shotgun (WGS) entry which is preliminary data.</text>
</comment>
<feature type="non-terminal residue" evidence="1">
    <location>
        <position position="117"/>
    </location>
</feature>
<protein>
    <submittedName>
        <fullName evidence="1">DUF1273 domain-containing protein</fullName>
    </submittedName>
</protein>
<reference evidence="1 2" key="1">
    <citation type="submission" date="2019-06" db="EMBL/GenBank/DDBJ databases">
        <title>Genome Announcement To Ensure Probiotic Safety of Streptococcus salivarius UBSS01.</title>
        <authorList>
            <person name="Sulthana A."/>
            <person name="Lakshmi S.G."/>
            <person name="Madempudi R.S."/>
        </authorList>
    </citation>
    <scope>NUCLEOTIDE SEQUENCE [LARGE SCALE GENOMIC DNA]</scope>
    <source>
        <strain evidence="1 2">UBSS01</strain>
    </source>
</reference>
<proteinExistence type="predicted"/>
<evidence type="ECO:0000313" key="2">
    <source>
        <dbReference type="Proteomes" id="UP000308186"/>
    </source>
</evidence>
<dbReference type="Gene3D" id="3.40.50.450">
    <property type="match status" value="1"/>
</dbReference>
<name>A0AAX2UZ28_STRSL</name>
<accession>A0AAX2UZ28</accession>
<dbReference type="AlphaFoldDB" id="A0AAX2UZ28"/>
<evidence type="ECO:0000313" key="1">
    <source>
        <dbReference type="EMBL" id="TNF64894.1"/>
    </source>
</evidence>
<sequence>MSDRIVVTGHRKVRGDAGEFARRVFATFTRPGQEFLIGMAVGWDMACAQACADLGITFHAVLPFKEQPNRWPVPAQRQYHELLAVARTVSIVSDRPSHAAYMERNLVMLGACDGSVW</sequence>
<dbReference type="SUPFAM" id="SSF102405">
    <property type="entry name" value="MCP/YpsA-like"/>
    <property type="match status" value="1"/>
</dbReference>
<dbReference type="Proteomes" id="UP000308186">
    <property type="component" value="Unassembled WGS sequence"/>
</dbReference>
<dbReference type="RefSeq" id="WP_139724955.1">
    <property type="nucleotide sequence ID" value="NZ_VDCW01000082.1"/>
</dbReference>
<organism evidence="1 2">
    <name type="scientific">Streptococcus salivarius</name>
    <dbReference type="NCBI Taxonomy" id="1304"/>
    <lineage>
        <taxon>Bacteria</taxon>
        <taxon>Bacillati</taxon>
        <taxon>Bacillota</taxon>
        <taxon>Bacilli</taxon>
        <taxon>Lactobacillales</taxon>
        <taxon>Streptococcaceae</taxon>
        <taxon>Streptococcus</taxon>
    </lineage>
</organism>
<dbReference type="EMBL" id="VDCW01000082">
    <property type="protein sequence ID" value="TNF64894.1"/>
    <property type="molecule type" value="Genomic_DNA"/>
</dbReference>